<dbReference type="EMBL" id="JALJZU010000011">
    <property type="protein sequence ID" value="MCP2011294.1"/>
    <property type="molecule type" value="Genomic_DNA"/>
</dbReference>
<accession>A0AA41H5N0</accession>
<dbReference type="Proteomes" id="UP001155901">
    <property type="component" value="Unassembled WGS sequence"/>
</dbReference>
<dbReference type="AlphaFoldDB" id="A0AA41H5N0"/>
<sequence>MISPFEQRRLKDAKGLLFVYQFGWLRTAELGKLMWPDSPDNRHAADRLARSWIERQLVIVRDLPGGAGRALVLATAGVRLLAENGIKSGSGKGIGQTNDDGWLPPASWRHDLIAHGVLCELHRRGYHVYPEMELRRRAEGYPKIPDGFAVKDGEGIYLEVENARKSGYEMRKLADALSIVASGQAASIAGFTPNAAMVAFLPSAIDERGYNLSHQTRVRNAIQGVAKNDLSIYWAECKLLGSAGVGQVDIQKELICTDRASRVLKILDAWGWHPHQDDGKYSSYNKHIAHVWEDDHGWCYSVNTFDGQLVEANHSATITEAKQAAASVLARIEQPGRTRSAAT</sequence>
<evidence type="ECO:0000313" key="1">
    <source>
        <dbReference type="EMBL" id="MBV6322147.1"/>
    </source>
</evidence>
<evidence type="ECO:0000313" key="2">
    <source>
        <dbReference type="EMBL" id="MCP2011294.1"/>
    </source>
</evidence>
<evidence type="ECO:0000313" key="3">
    <source>
        <dbReference type="Proteomes" id="UP001155901"/>
    </source>
</evidence>
<name>A0AA41H5N0_9BURK</name>
<keyword evidence="4" id="KW-1185">Reference proteome</keyword>
<comment type="caution">
    <text evidence="1">The sequence shown here is derived from an EMBL/GenBank/DDBJ whole genome shotgun (WGS) entry which is preliminary data.</text>
</comment>
<evidence type="ECO:0000313" key="4">
    <source>
        <dbReference type="Proteomes" id="UP001162889"/>
    </source>
</evidence>
<dbReference type="RefSeq" id="WP_217942932.1">
    <property type="nucleotide sequence ID" value="NZ_JAHTGR010000007.1"/>
</dbReference>
<reference evidence="2" key="2">
    <citation type="submission" date="2022-03" db="EMBL/GenBank/DDBJ databases">
        <title>Genome Encyclopedia of Bacteria and Archaea VI: Functional Genomics of Type Strains.</title>
        <authorList>
            <person name="Whitman W."/>
        </authorList>
    </citation>
    <scope>NUCLEOTIDE SEQUENCE</scope>
    <source>
        <strain evidence="2">HSC-15S17</strain>
    </source>
</reference>
<proteinExistence type="predicted"/>
<dbReference type="EMBL" id="JAHTGR010000007">
    <property type="protein sequence ID" value="MBV6322147.1"/>
    <property type="molecule type" value="Genomic_DNA"/>
</dbReference>
<gene>
    <name evidence="1" type="ORF">KVP70_14455</name>
    <name evidence="2" type="ORF">L1274_005043</name>
</gene>
<dbReference type="Proteomes" id="UP001162889">
    <property type="component" value="Unassembled WGS sequence"/>
</dbReference>
<organism evidence="1 3">
    <name type="scientific">Duganella violaceipulchra</name>
    <dbReference type="NCBI Taxonomy" id="2849652"/>
    <lineage>
        <taxon>Bacteria</taxon>
        <taxon>Pseudomonadati</taxon>
        <taxon>Pseudomonadota</taxon>
        <taxon>Betaproteobacteria</taxon>
        <taxon>Burkholderiales</taxon>
        <taxon>Oxalobacteraceae</taxon>
        <taxon>Telluria group</taxon>
        <taxon>Duganella</taxon>
    </lineage>
</organism>
<reference evidence="1" key="1">
    <citation type="submission" date="2021-07" db="EMBL/GenBank/DDBJ databases">
        <title>Characterization of violacein-producing bacteria and related species.</title>
        <authorList>
            <person name="Wilson H.S."/>
            <person name="De Leon M.E."/>
        </authorList>
    </citation>
    <scope>NUCLEOTIDE SEQUENCE</scope>
    <source>
        <strain evidence="1">HSC-15S17</strain>
    </source>
</reference>
<protein>
    <submittedName>
        <fullName evidence="1">Uncharacterized protein</fullName>
    </submittedName>
</protein>